<dbReference type="SUPFAM" id="SSF46934">
    <property type="entry name" value="UBA-like"/>
    <property type="match status" value="1"/>
</dbReference>
<accession>A0A4D9CTC5</accession>
<dbReference type="Gene3D" id="1.10.8.10">
    <property type="entry name" value="DNA helicase RuvA subunit, C-terminal domain"/>
    <property type="match status" value="1"/>
</dbReference>
<dbReference type="PROSITE" id="PS50030">
    <property type="entry name" value="UBA"/>
    <property type="match status" value="1"/>
</dbReference>
<dbReference type="InterPro" id="IPR015940">
    <property type="entry name" value="UBA"/>
</dbReference>
<name>A0A4D9CTC5_9STRA</name>
<proteinExistence type="predicted"/>
<keyword evidence="4" id="KW-1185">Reference proteome</keyword>
<dbReference type="SMART" id="SM00165">
    <property type="entry name" value="UBA"/>
    <property type="match status" value="1"/>
</dbReference>
<dbReference type="Pfam" id="PF22562">
    <property type="entry name" value="UBA_7"/>
    <property type="match status" value="1"/>
</dbReference>
<reference evidence="3 4" key="1">
    <citation type="submission" date="2019-01" db="EMBL/GenBank/DDBJ databases">
        <title>Nuclear Genome Assembly of the Microalgal Biofuel strain Nannochloropsis salina CCMP1776.</title>
        <authorList>
            <person name="Hovde B."/>
        </authorList>
    </citation>
    <scope>NUCLEOTIDE SEQUENCE [LARGE SCALE GENOMIC DNA]</scope>
    <source>
        <strain evidence="3 4">CCMP1776</strain>
    </source>
</reference>
<feature type="domain" description="UBA" evidence="2">
    <location>
        <begin position="341"/>
        <end position="384"/>
    </location>
</feature>
<feature type="region of interest" description="Disordered" evidence="1">
    <location>
        <begin position="316"/>
        <end position="339"/>
    </location>
</feature>
<evidence type="ECO:0000313" key="3">
    <source>
        <dbReference type="EMBL" id="TFJ82481.1"/>
    </source>
</evidence>
<feature type="compositionally biased region" description="Gly residues" evidence="1">
    <location>
        <begin position="269"/>
        <end position="302"/>
    </location>
</feature>
<feature type="region of interest" description="Disordered" evidence="1">
    <location>
        <begin position="265"/>
        <end position="302"/>
    </location>
</feature>
<sequence length="395" mass="42199">MQRPFSWYEKLTFLGGGYGLSQGLAVVLARGLGAAAVRCNRSSTGGEDKAAKLETLSELCNGLARNLLEKGLSEEPVSKCEKEKQGIYLWDCLDLVGGMLLDDRRERAVQLNVPLTLCFLREETTDVFTLILQGTGNLLQQIVEDASEDAQHESRPPSQRHARLLPLLPPLLLLLHRFSSRHLILNSPYRRPSLPPSLPLSLPPAFPHPLPTRRTAMSSPSACTCLWPSICWGCGRPLLPVGEGIWMLFREIARSLEEDQEAILLAPPGGSGGGREGGRGGGRGGGRAALDGGASGTVSGNGSGQLLEALSRLVHDAGGGEGEGGRGGAGRGGVPPPAPFVPNEAEVSQLMEMGFTRPHVVAALRYARGRRLPLEQAMEYLLTHPPLPRATKASS</sequence>
<organism evidence="3 4">
    <name type="scientific">Nannochloropsis salina CCMP1776</name>
    <dbReference type="NCBI Taxonomy" id="1027361"/>
    <lineage>
        <taxon>Eukaryota</taxon>
        <taxon>Sar</taxon>
        <taxon>Stramenopiles</taxon>
        <taxon>Ochrophyta</taxon>
        <taxon>Eustigmatophyceae</taxon>
        <taxon>Eustigmatales</taxon>
        <taxon>Monodopsidaceae</taxon>
        <taxon>Microchloropsis</taxon>
        <taxon>Microchloropsis salina</taxon>
    </lineage>
</organism>
<dbReference type="EMBL" id="SDOX01000106">
    <property type="protein sequence ID" value="TFJ82481.1"/>
    <property type="molecule type" value="Genomic_DNA"/>
</dbReference>
<evidence type="ECO:0000313" key="4">
    <source>
        <dbReference type="Proteomes" id="UP000355283"/>
    </source>
</evidence>
<dbReference type="InterPro" id="IPR009060">
    <property type="entry name" value="UBA-like_sf"/>
</dbReference>
<comment type="caution">
    <text evidence="3">The sequence shown here is derived from an EMBL/GenBank/DDBJ whole genome shotgun (WGS) entry which is preliminary data.</text>
</comment>
<dbReference type="Proteomes" id="UP000355283">
    <property type="component" value="Unassembled WGS sequence"/>
</dbReference>
<evidence type="ECO:0000256" key="1">
    <source>
        <dbReference type="SAM" id="MobiDB-lite"/>
    </source>
</evidence>
<dbReference type="OrthoDB" id="8068875at2759"/>
<gene>
    <name evidence="3" type="ORF">NSK_006207</name>
</gene>
<dbReference type="AlphaFoldDB" id="A0A4D9CTC5"/>
<evidence type="ECO:0000259" key="2">
    <source>
        <dbReference type="PROSITE" id="PS50030"/>
    </source>
</evidence>
<feature type="compositionally biased region" description="Gly residues" evidence="1">
    <location>
        <begin position="317"/>
        <end position="333"/>
    </location>
</feature>
<protein>
    <recommendedName>
        <fullName evidence="2">UBA domain-containing protein</fullName>
    </recommendedName>
</protein>